<comment type="caution">
    <text evidence="2">The sequence shown here is derived from an EMBL/GenBank/DDBJ whole genome shotgun (WGS) entry which is preliminary data.</text>
</comment>
<evidence type="ECO:0000256" key="1">
    <source>
        <dbReference type="SAM" id="MobiDB-lite"/>
    </source>
</evidence>
<gene>
    <name evidence="2" type="ORF">C3L24_12835</name>
</gene>
<protein>
    <submittedName>
        <fullName evidence="2">Uncharacterized protein</fullName>
    </submittedName>
</protein>
<accession>A0A657Q260</accession>
<dbReference type="EMBL" id="PQCO01000307">
    <property type="protein sequence ID" value="PUD98420.1"/>
    <property type="molecule type" value="Genomic_DNA"/>
</dbReference>
<proteinExistence type="predicted"/>
<dbReference type="AlphaFoldDB" id="A0A657Q260"/>
<feature type="region of interest" description="Disordered" evidence="1">
    <location>
        <begin position="81"/>
        <end position="125"/>
    </location>
</feature>
<sequence>MNSNNVWFGYLQAGEKSTPVVRDESIDSGSAKMIYLYNHARGQLLQYSREIVEPKLRELNPGEVDRKELEHSFQAARQAFANTHPLADRLTPKARPQKSRPPAEEEPEFDEEADDDMFLDDEEMD</sequence>
<feature type="compositionally biased region" description="Acidic residues" evidence="1">
    <location>
        <begin position="104"/>
        <end position="125"/>
    </location>
</feature>
<reference evidence="2 3" key="1">
    <citation type="submission" date="2018-01" db="EMBL/GenBank/DDBJ databases">
        <title>Novel co-symbiosis in the lucinid bivalve Phacoides pectinatus.</title>
        <authorList>
            <person name="Lim S.J."/>
            <person name="Davis B.G."/>
            <person name="Gill D.E."/>
            <person name="Engel A.S."/>
            <person name="Anderson L.C."/>
            <person name="Campbell B.J."/>
        </authorList>
    </citation>
    <scope>NUCLEOTIDE SEQUENCE [LARGE SCALE GENOMIC DNA]</scope>
    <source>
        <strain evidence="2">N3_P5</strain>
    </source>
</reference>
<dbReference type="Proteomes" id="UP000250928">
    <property type="component" value="Unassembled WGS sequence"/>
</dbReference>
<evidence type="ECO:0000313" key="2">
    <source>
        <dbReference type="EMBL" id="PUD98420.1"/>
    </source>
</evidence>
<organism evidence="2 3">
    <name type="scientific">Candidatus Sedimenticola endophacoides</name>
    <dbReference type="NCBI Taxonomy" id="2548426"/>
    <lineage>
        <taxon>Bacteria</taxon>
        <taxon>Pseudomonadati</taxon>
        <taxon>Pseudomonadota</taxon>
        <taxon>Gammaproteobacteria</taxon>
        <taxon>Chromatiales</taxon>
        <taxon>Sedimenticolaceae</taxon>
        <taxon>Sedimenticola</taxon>
    </lineage>
</organism>
<name>A0A657Q260_9GAMM</name>
<evidence type="ECO:0000313" key="3">
    <source>
        <dbReference type="Proteomes" id="UP000250928"/>
    </source>
</evidence>